<dbReference type="Gene3D" id="1.10.150.240">
    <property type="entry name" value="Putative phosphatase, domain 2"/>
    <property type="match status" value="1"/>
</dbReference>
<dbReference type="SUPFAM" id="SSF56784">
    <property type="entry name" value="HAD-like"/>
    <property type="match status" value="1"/>
</dbReference>
<evidence type="ECO:0000256" key="2">
    <source>
        <dbReference type="ARBA" id="ARBA00022801"/>
    </source>
</evidence>
<dbReference type="InterPro" id="IPR023214">
    <property type="entry name" value="HAD_sf"/>
</dbReference>
<dbReference type="InterPro" id="IPR036412">
    <property type="entry name" value="HAD-like_sf"/>
</dbReference>
<dbReference type="GO" id="GO:0046872">
    <property type="term" value="F:metal ion binding"/>
    <property type="evidence" value="ECO:0007669"/>
    <property type="project" value="UniProtKB-KW"/>
</dbReference>
<dbReference type="PANTHER" id="PTHR43434">
    <property type="entry name" value="PHOSPHOGLYCOLATE PHOSPHATASE"/>
    <property type="match status" value="1"/>
</dbReference>
<keyword evidence="4" id="KW-0119">Carbohydrate metabolism</keyword>
<dbReference type="Pfam" id="PF13419">
    <property type="entry name" value="HAD_2"/>
    <property type="match status" value="1"/>
</dbReference>
<dbReference type="InterPro" id="IPR050155">
    <property type="entry name" value="HAD-like_hydrolase_sf"/>
</dbReference>
<dbReference type="SFLD" id="SFLDG01129">
    <property type="entry name" value="C1.5:_HAD__Beta-PGM__Phosphata"/>
    <property type="match status" value="1"/>
</dbReference>
<dbReference type="SFLD" id="SFLDS00003">
    <property type="entry name" value="Haloacid_Dehalogenase"/>
    <property type="match status" value="1"/>
</dbReference>
<evidence type="ECO:0000313" key="6">
    <source>
        <dbReference type="Proteomes" id="UP000076482"/>
    </source>
</evidence>
<dbReference type="InterPro" id="IPR023198">
    <property type="entry name" value="PGP-like_dom2"/>
</dbReference>
<protein>
    <submittedName>
        <fullName evidence="5">Haloacid dehalogenase-like hydrolase</fullName>
    </submittedName>
</protein>
<dbReference type="GO" id="GO:0006281">
    <property type="term" value="P:DNA repair"/>
    <property type="evidence" value="ECO:0007669"/>
    <property type="project" value="TreeGrafter"/>
</dbReference>
<dbReference type="Gene3D" id="3.40.50.1000">
    <property type="entry name" value="HAD superfamily/HAD-like"/>
    <property type="match status" value="1"/>
</dbReference>
<gene>
    <name evidence="5" type="ORF">B4088_5620</name>
</gene>
<sequence>MKAIIMDLDGTLVNSEWLAKEAYNFGFKEVLGRPLTVEEKEELVGKPIALFLSRFPDKSDLIKSHILHYYQENIYKVKLYDGIENMLESLLMKDYKLGIVTSQLKHFANSELENNKIHSYFQSVLTVEDCVESKPHPLPLIQAAKELNIDPKQCMYIGDQITDIQAAHASQMKSGAALWGEGMFEKLVIQEPNFVFNTPSELLELLNQKLENKW</sequence>
<dbReference type="PANTHER" id="PTHR43434:SF23">
    <property type="entry name" value="PHOSPHOGLYCOLATE PHOSPHATASE"/>
    <property type="match status" value="1"/>
</dbReference>
<dbReference type="GO" id="GO:0005829">
    <property type="term" value="C:cytosol"/>
    <property type="evidence" value="ECO:0007669"/>
    <property type="project" value="TreeGrafter"/>
</dbReference>
<keyword evidence="1" id="KW-0479">Metal-binding</keyword>
<evidence type="ECO:0000256" key="3">
    <source>
        <dbReference type="ARBA" id="ARBA00022842"/>
    </source>
</evidence>
<dbReference type="NCBIfam" id="TIGR01549">
    <property type="entry name" value="HAD-SF-IA-v1"/>
    <property type="match status" value="1"/>
</dbReference>
<proteinExistence type="predicted"/>
<dbReference type="SFLD" id="SFLDG01135">
    <property type="entry name" value="C1.5.6:_HAD__Beta-PGM__Phospha"/>
    <property type="match status" value="1"/>
</dbReference>
<reference evidence="5 6" key="1">
    <citation type="submission" date="2015-09" db="EMBL/GenBank/DDBJ databases">
        <title>Bacillus cereus food isolates.</title>
        <authorList>
            <person name="Boekhorst J."/>
        </authorList>
    </citation>
    <scope>NUCLEOTIDE SEQUENCE [LARGE SCALE GENOMIC DNA]</scope>
    <source>
        <strain evidence="5 6">B4088</strain>
    </source>
</reference>
<keyword evidence="3" id="KW-0460">Magnesium</keyword>
<dbReference type="Proteomes" id="UP000076482">
    <property type="component" value="Unassembled WGS sequence"/>
</dbReference>
<comment type="caution">
    <text evidence="5">The sequence shown here is derived from an EMBL/GenBank/DDBJ whole genome shotgun (WGS) entry which is preliminary data.</text>
</comment>
<dbReference type="EMBL" id="LJKE01000106">
    <property type="protein sequence ID" value="KZD54829.1"/>
    <property type="molecule type" value="Genomic_DNA"/>
</dbReference>
<organism evidence="5 6">
    <name type="scientific">Bacillus cereus</name>
    <dbReference type="NCBI Taxonomy" id="1396"/>
    <lineage>
        <taxon>Bacteria</taxon>
        <taxon>Bacillati</taxon>
        <taxon>Bacillota</taxon>
        <taxon>Bacilli</taxon>
        <taxon>Bacillales</taxon>
        <taxon>Bacillaceae</taxon>
        <taxon>Bacillus</taxon>
        <taxon>Bacillus cereus group</taxon>
    </lineage>
</organism>
<dbReference type="PROSITE" id="PS01228">
    <property type="entry name" value="COF_1"/>
    <property type="match status" value="1"/>
</dbReference>
<evidence type="ECO:0000256" key="1">
    <source>
        <dbReference type="ARBA" id="ARBA00022723"/>
    </source>
</evidence>
<dbReference type="NCBIfam" id="TIGR01509">
    <property type="entry name" value="HAD-SF-IA-v3"/>
    <property type="match status" value="1"/>
</dbReference>
<dbReference type="RefSeq" id="WP_000644049.1">
    <property type="nucleotide sequence ID" value="NZ_AP022908.1"/>
</dbReference>
<dbReference type="InterPro" id="IPR006439">
    <property type="entry name" value="HAD-SF_hydro_IA"/>
</dbReference>
<name>A0A151UYV7_BACCE</name>
<evidence type="ECO:0000313" key="5">
    <source>
        <dbReference type="EMBL" id="KZD54829.1"/>
    </source>
</evidence>
<accession>A0A151UYV7</accession>
<keyword evidence="2 5" id="KW-0378">Hydrolase</keyword>
<dbReference type="GO" id="GO:0008967">
    <property type="term" value="F:phosphoglycolate phosphatase activity"/>
    <property type="evidence" value="ECO:0007669"/>
    <property type="project" value="TreeGrafter"/>
</dbReference>
<dbReference type="PATRIC" id="fig|1396.532.peg.5387"/>
<evidence type="ECO:0000256" key="4">
    <source>
        <dbReference type="ARBA" id="ARBA00023277"/>
    </source>
</evidence>
<dbReference type="InterPro" id="IPR041492">
    <property type="entry name" value="HAD_2"/>
</dbReference>
<dbReference type="AlphaFoldDB" id="A0A151UYV7"/>